<dbReference type="GO" id="GO:0005506">
    <property type="term" value="F:iron ion binding"/>
    <property type="evidence" value="ECO:0007669"/>
    <property type="project" value="InterPro"/>
</dbReference>
<dbReference type="SUPFAM" id="SSF82649">
    <property type="entry name" value="SufE/NifU"/>
    <property type="match status" value="1"/>
</dbReference>
<comment type="caution">
    <text evidence="2">The sequence shown here is derived from an EMBL/GenBank/DDBJ whole genome shotgun (WGS) entry which is preliminary data.</text>
</comment>
<sequence>MDIYREYILDLYKNPLNKKRLPAADVSGQGDNASCGDVISMQLRFENDIVIDIGFQGDGCAISQAAASLITDEVKGKSIADIALISDGQMMDMLQIPISHTRHKCALLALKTIKKAIE</sequence>
<dbReference type="Proteomes" id="UP000230154">
    <property type="component" value="Unassembled WGS sequence"/>
</dbReference>
<evidence type="ECO:0000313" key="3">
    <source>
        <dbReference type="Proteomes" id="UP000230154"/>
    </source>
</evidence>
<dbReference type="GO" id="GO:0051536">
    <property type="term" value="F:iron-sulfur cluster binding"/>
    <property type="evidence" value="ECO:0007669"/>
    <property type="project" value="InterPro"/>
</dbReference>
<dbReference type="Pfam" id="PF01592">
    <property type="entry name" value="NifU_N"/>
    <property type="match status" value="1"/>
</dbReference>
<dbReference type="GO" id="GO:0016226">
    <property type="term" value="P:iron-sulfur cluster assembly"/>
    <property type="evidence" value="ECO:0007669"/>
    <property type="project" value="InterPro"/>
</dbReference>
<dbReference type="AlphaFoldDB" id="A0A2H0TRC2"/>
<reference evidence="3" key="1">
    <citation type="submission" date="2017-09" db="EMBL/GenBank/DDBJ databases">
        <title>Depth-based differentiation of microbial function through sediment-hosted aquifers and enrichment of novel symbionts in the deep terrestrial subsurface.</title>
        <authorList>
            <person name="Probst A.J."/>
            <person name="Ladd B."/>
            <person name="Jarett J.K."/>
            <person name="Geller-Mcgrath D.E."/>
            <person name="Sieber C.M.K."/>
            <person name="Emerson J.B."/>
            <person name="Anantharaman K."/>
            <person name="Thomas B.C."/>
            <person name="Malmstrom R."/>
            <person name="Stieglmeier M."/>
            <person name="Klingl A."/>
            <person name="Woyke T."/>
            <person name="Ryan C.M."/>
            <person name="Banfield J.F."/>
        </authorList>
    </citation>
    <scope>NUCLEOTIDE SEQUENCE [LARGE SCALE GENOMIC DNA]</scope>
</reference>
<gene>
    <name evidence="2" type="ORF">COU35_00935</name>
</gene>
<organism evidence="2 3">
    <name type="scientific">Candidatus Magasanikbacteria bacterium CG10_big_fil_rev_8_21_14_0_10_47_10</name>
    <dbReference type="NCBI Taxonomy" id="1974652"/>
    <lineage>
        <taxon>Bacteria</taxon>
        <taxon>Candidatus Magasanikiibacteriota</taxon>
    </lineage>
</organism>
<protein>
    <submittedName>
        <fullName evidence="2">Fe-S cluster protein</fullName>
    </submittedName>
</protein>
<proteinExistence type="predicted"/>
<dbReference type="CDD" id="cd06664">
    <property type="entry name" value="IscU_like"/>
    <property type="match status" value="1"/>
</dbReference>
<evidence type="ECO:0000313" key="2">
    <source>
        <dbReference type="EMBL" id="PIR74720.1"/>
    </source>
</evidence>
<name>A0A2H0TRC2_9BACT</name>
<dbReference type="Gene3D" id="3.90.1010.10">
    <property type="match status" value="1"/>
</dbReference>
<dbReference type="InterPro" id="IPR002871">
    <property type="entry name" value="NIF_FeS_clus_asmbl_NifU_N"/>
</dbReference>
<evidence type="ECO:0000259" key="1">
    <source>
        <dbReference type="Pfam" id="PF01592"/>
    </source>
</evidence>
<feature type="domain" description="NIF system FeS cluster assembly NifU N-terminal" evidence="1">
    <location>
        <begin position="4"/>
        <end position="117"/>
    </location>
</feature>
<dbReference type="PANTHER" id="PTHR10093">
    <property type="entry name" value="IRON-SULFUR CLUSTER ASSEMBLY ENZYME NIFU HOMOLOG"/>
    <property type="match status" value="1"/>
</dbReference>
<accession>A0A2H0TRC2</accession>
<dbReference type="EMBL" id="PFCB01000009">
    <property type="protein sequence ID" value="PIR74720.1"/>
    <property type="molecule type" value="Genomic_DNA"/>
</dbReference>